<protein>
    <submittedName>
        <fullName evidence="1">Uncharacterized protein</fullName>
    </submittedName>
</protein>
<keyword evidence="2" id="KW-1185">Reference proteome</keyword>
<proteinExistence type="predicted"/>
<gene>
    <name evidence="1" type="ORF">PLOB_00018243</name>
</gene>
<reference evidence="1 2" key="1">
    <citation type="submission" date="2022-05" db="EMBL/GenBank/DDBJ databases">
        <authorList>
            <consortium name="Genoscope - CEA"/>
            <person name="William W."/>
        </authorList>
    </citation>
    <scope>NUCLEOTIDE SEQUENCE [LARGE SCALE GENOMIC DNA]</scope>
</reference>
<dbReference type="EMBL" id="CALNXK010000214">
    <property type="protein sequence ID" value="CAH3176516.1"/>
    <property type="molecule type" value="Genomic_DNA"/>
</dbReference>
<organism evidence="1 2">
    <name type="scientific">Porites lobata</name>
    <dbReference type="NCBI Taxonomy" id="104759"/>
    <lineage>
        <taxon>Eukaryota</taxon>
        <taxon>Metazoa</taxon>
        <taxon>Cnidaria</taxon>
        <taxon>Anthozoa</taxon>
        <taxon>Hexacorallia</taxon>
        <taxon>Scleractinia</taxon>
        <taxon>Fungiina</taxon>
        <taxon>Poritidae</taxon>
        <taxon>Porites</taxon>
    </lineage>
</organism>
<dbReference type="Proteomes" id="UP001159405">
    <property type="component" value="Unassembled WGS sequence"/>
</dbReference>
<accession>A0ABN8RB40</accession>
<name>A0ABN8RB40_9CNID</name>
<comment type="caution">
    <text evidence="1">The sequence shown here is derived from an EMBL/GenBank/DDBJ whole genome shotgun (WGS) entry which is preliminary data.</text>
</comment>
<sequence>MAGFQRESGRQYYMSTKTQIQLKVQMNPNRNDNGVLLLPKPLQKHVIQTSAMYLSCAVHFQTGKKEVLLLSALVAVVTLRVNCWTERGMTWFVLHYKR</sequence>
<evidence type="ECO:0000313" key="2">
    <source>
        <dbReference type="Proteomes" id="UP001159405"/>
    </source>
</evidence>
<evidence type="ECO:0000313" key="1">
    <source>
        <dbReference type="EMBL" id="CAH3176516.1"/>
    </source>
</evidence>